<evidence type="ECO:0000313" key="1">
    <source>
        <dbReference type="EMBL" id="KAI4870144.1"/>
    </source>
</evidence>
<accession>A0ACB9ZEH4</accession>
<evidence type="ECO:0000313" key="2">
    <source>
        <dbReference type="Proteomes" id="UP001497700"/>
    </source>
</evidence>
<sequence>MGSRILFTPRLARSVTSVAVAGTGVGLYYVYTGNVVRADSGAPKQAFGSGPAFLSLQLESTEAVNHNTKRLRFRLPDANTVSGLSLTSALLTFSWPKGSILPVLRPYTPVNALDEPGALEFLVKQYPNGKQSTHLHSLKPGDSLRFVTRLPGYKWEPNKHSEIMLIAGGAGITPAYQLLRGILQNPDDHTKVTLVFGVNTDADLLLRQELDEYETRFPGRFRVVYTVSRPVEGSPFRKGYVSKGLLKEMAPLPNDGKVFVCGPPPMETSLVGDRKKPGILEELGYRKDQIHKF</sequence>
<protein>
    <submittedName>
        <fullName evidence="1">NADH-cytochrome b5 reductase</fullName>
    </submittedName>
</protein>
<organism evidence="1 2">
    <name type="scientific">Hypoxylon rubiginosum</name>
    <dbReference type="NCBI Taxonomy" id="110542"/>
    <lineage>
        <taxon>Eukaryota</taxon>
        <taxon>Fungi</taxon>
        <taxon>Dikarya</taxon>
        <taxon>Ascomycota</taxon>
        <taxon>Pezizomycotina</taxon>
        <taxon>Sordariomycetes</taxon>
        <taxon>Xylariomycetidae</taxon>
        <taxon>Xylariales</taxon>
        <taxon>Hypoxylaceae</taxon>
        <taxon>Hypoxylon</taxon>
    </lineage>
</organism>
<reference evidence="1 2" key="1">
    <citation type="journal article" date="2022" name="New Phytol.">
        <title>Ecological generalism drives hyperdiversity of secondary metabolite gene clusters in xylarialean endophytes.</title>
        <authorList>
            <person name="Franco M.E.E."/>
            <person name="Wisecaver J.H."/>
            <person name="Arnold A.E."/>
            <person name="Ju Y.M."/>
            <person name="Slot J.C."/>
            <person name="Ahrendt S."/>
            <person name="Moore L.P."/>
            <person name="Eastman K.E."/>
            <person name="Scott K."/>
            <person name="Konkel Z."/>
            <person name="Mondo S.J."/>
            <person name="Kuo A."/>
            <person name="Hayes R.D."/>
            <person name="Haridas S."/>
            <person name="Andreopoulos B."/>
            <person name="Riley R."/>
            <person name="LaButti K."/>
            <person name="Pangilinan J."/>
            <person name="Lipzen A."/>
            <person name="Amirebrahimi M."/>
            <person name="Yan J."/>
            <person name="Adam C."/>
            <person name="Keymanesh K."/>
            <person name="Ng V."/>
            <person name="Louie K."/>
            <person name="Northen T."/>
            <person name="Drula E."/>
            <person name="Henrissat B."/>
            <person name="Hsieh H.M."/>
            <person name="Youens-Clark K."/>
            <person name="Lutzoni F."/>
            <person name="Miadlikowska J."/>
            <person name="Eastwood D.C."/>
            <person name="Hamelin R.C."/>
            <person name="Grigoriev I.V."/>
            <person name="U'Ren J.M."/>
        </authorList>
    </citation>
    <scope>NUCLEOTIDE SEQUENCE [LARGE SCALE GENOMIC DNA]</scope>
    <source>
        <strain evidence="1 2">CBS 119005</strain>
    </source>
</reference>
<proteinExistence type="predicted"/>
<name>A0ACB9ZEH4_9PEZI</name>
<comment type="caution">
    <text evidence="1">The sequence shown here is derived from an EMBL/GenBank/DDBJ whole genome shotgun (WGS) entry which is preliminary data.</text>
</comment>
<dbReference type="EMBL" id="MU393425">
    <property type="protein sequence ID" value="KAI4870144.1"/>
    <property type="molecule type" value="Genomic_DNA"/>
</dbReference>
<gene>
    <name evidence="1" type="ORF">F4820DRAFT_285648</name>
</gene>
<keyword evidence="2" id="KW-1185">Reference proteome</keyword>
<dbReference type="Proteomes" id="UP001497700">
    <property type="component" value="Unassembled WGS sequence"/>
</dbReference>